<evidence type="ECO:0000313" key="1">
    <source>
        <dbReference type="EMBL" id="MBB6488634.1"/>
    </source>
</evidence>
<proteinExistence type="predicted"/>
<evidence type="ECO:0000313" key="2">
    <source>
        <dbReference type="Proteomes" id="UP000565576"/>
    </source>
</evidence>
<gene>
    <name evidence="1" type="ORF">GGD46_005954</name>
</gene>
<dbReference type="AlphaFoldDB" id="A0A7X0MFD2"/>
<accession>A0A7X0MFD2</accession>
<organism evidence="1 2">
    <name type="scientific">Rhizobium lusitanum</name>
    <dbReference type="NCBI Taxonomy" id="293958"/>
    <lineage>
        <taxon>Bacteria</taxon>
        <taxon>Pseudomonadati</taxon>
        <taxon>Pseudomonadota</taxon>
        <taxon>Alphaproteobacteria</taxon>
        <taxon>Hyphomicrobiales</taxon>
        <taxon>Rhizobiaceae</taxon>
        <taxon>Rhizobium/Agrobacterium group</taxon>
        <taxon>Rhizobium</taxon>
    </lineage>
</organism>
<name>A0A7X0MFD2_9HYPH</name>
<sequence length="41" mass="3967">MTMNGVLESGIPAMARANASGSKGIIGFVGLAANGGNDCGR</sequence>
<dbReference type="Proteomes" id="UP000565576">
    <property type="component" value="Unassembled WGS sequence"/>
</dbReference>
<comment type="caution">
    <text evidence="1">The sequence shown here is derived from an EMBL/GenBank/DDBJ whole genome shotgun (WGS) entry which is preliminary data.</text>
</comment>
<reference evidence="1 2" key="1">
    <citation type="submission" date="2020-08" db="EMBL/GenBank/DDBJ databases">
        <title>Genomic Encyclopedia of Type Strains, Phase IV (KMG-V): Genome sequencing to study the core and pangenomes of soil and plant-associated prokaryotes.</title>
        <authorList>
            <person name="Whitman W."/>
        </authorList>
    </citation>
    <scope>NUCLEOTIDE SEQUENCE [LARGE SCALE GENOMIC DNA]</scope>
    <source>
        <strain evidence="1 2">SEMIA 4060</strain>
    </source>
</reference>
<protein>
    <submittedName>
        <fullName evidence="1">Uncharacterized protein</fullName>
    </submittedName>
</protein>
<dbReference type="RefSeq" id="WP_281414753.1">
    <property type="nucleotide sequence ID" value="NZ_JACHBG010000025.1"/>
</dbReference>
<dbReference type="EMBL" id="JACHBG010000025">
    <property type="protein sequence ID" value="MBB6488634.1"/>
    <property type="molecule type" value="Genomic_DNA"/>
</dbReference>